<name>A0A1E4SPW4_9ASCO</name>
<evidence type="ECO:0000313" key="1">
    <source>
        <dbReference type="EMBL" id="ODV81546.1"/>
    </source>
</evidence>
<evidence type="ECO:0000313" key="2">
    <source>
        <dbReference type="Proteomes" id="UP000094285"/>
    </source>
</evidence>
<reference evidence="2" key="1">
    <citation type="submission" date="2016-05" db="EMBL/GenBank/DDBJ databases">
        <title>Comparative genomics of biotechnologically important yeasts.</title>
        <authorList>
            <consortium name="DOE Joint Genome Institute"/>
            <person name="Riley R."/>
            <person name="Haridas S."/>
            <person name="Wolfe K.H."/>
            <person name="Lopes M.R."/>
            <person name="Hittinger C.T."/>
            <person name="Goker M."/>
            <person name="Salamov A."/>
            <person name="Wisecaver J."/>
            <person name="Long T.M."/>
            <person name="Aerts A.L."/>
            <person name="Barry K."/>
            <person name="Choi C."/>
            <person name="Clum A."/>
            <person name="Coughlan A.Y."/>
            <person name="Deshpande S."/>
            <person name="Douglass A.P."/>
            <person name="Hanson S.J."/>
            <person name="Klenk H.-P."/>
            <person name="Labutti K."/>
            <person name="Lapidus A."/>
            <person name="Lindquist E."/>
            <person name="Lipzen A."/>
            <person name="Meier-Kolthoff J.P."/>
            <person name="Ohm R.A."/>
            <person name="Otillar R.P."/>
            <person name="Pangilinan J."/>
            <person name="Peng Y."/>
            <person name="Rokas A."/>
            <person name="Rosa C.A."/>
            <person name="Scheuner C."/>
            <person name="Sibirny A.A."/>
            <person name="Slot J.C."/>
            <person name="Stielow J.B."/>
            <person name="Sun H."/>
            <person name="Kurtzman C.P."/>
            <person name="Blackwell M."/>
            <person name="Grigoriev I.V."/>
            <person name="Jeffries T.W."/>
        </authorList>
    </citation>
    <scope>NUCLEOTIDE SEQUENCE [LARGE SCALE GENOMIC DNA]</scope>
    <source>
        <strain evidence="2">NRRL Y-17324</strain>
    </source>
</reference>
<proteinExistence type="predicted"/>
<gene>
    <name evidence="1" type="ORF">CANTADRAFT_24450</name>
</gene>
<protein>
    <submittedName>
        <fullName evidence="1">Uncharacterized protein</fullName>
    </submittedName>
</protein>
<sequence>MTKFGKRTEPAVEQRYLHPLLGSLTNLGRNGTAIQHIFSDTFFDKKISLVSLIWLLLSQYSLSHLSQSGTVLLVRYMQLLSSG</sequence>
<dbReference type="GeneID" id="30981258"/>
<dbReference type="RefSeq" id="XP_020066668.1">
    <property type="nucleotide sequence ID" value="XM_020207121.1"/>
</dbReference>
<organism evidence="1 2">
    <name type="scientific">Suhomyces tanzawaensis NRRL Y-17324</name>
    <dbReference type="NCBI Taxonomy" id="984487"/>
    <lineage>
        <taxon>Eukaryota</taxon>
        <taxon>Fungi</taxon>
        <taxon>Dikarya</taxon>
        <taxon>Ascomycota</taxon>
        <taxon>Saccharomycotina</taxon>
        <taxon>Pichiomycetes</taxon>
        <taxon>Debaryomycetaceae</taxon>
        <taxon>Suhomyces</taxon>
    </lineage>
</organism>
<dbReference type="Proteomes" id="UP000094285">
    <property type="component" value="Unassembled WGS sequence"/>
</dbReference>
<keyword evidence="2" id="KW-1185">Reference proteome</keyword>
<dbReference type="AlphaFoldDB" id="A0A1E4SPW4"/>
<accession>A0A1E4SPW4</accession>
<dbReference type="EMBL" id="KV453909">
    <property type="protein sequence ID" value="ODV81546.1"/>
    <property type="molecule type" value="Genomic_DNA"/>
</dbReference>